<name>A0ACC1TEE2_9APHY</name>
<sequence length="296" mass="31634">MVAADSPEQREEFLAIVRAWETKDLWMIASRKKVIKSSDLFNEGINLSQAAIDAGLDSWFRAWGRIWNACNAHLNDYFFNLRDAKKKNKPLPAMDWETVNGYVTRDNLRKYLAGCTLDPDASPVDLANAEDALSLNATTALIAEAAPVPDTNDSDAIDGKPSVTADVVSEDVSPVGTLELAAATHAANLTDSHMATVHAGGHRMKTRASTRLAAAKAASPAARKAASPATRKARPGGAKAVTRRARSPTREQSVEIAKKAKAAAKRTAKKANAAAKKTTKEDGHDGKESGEEGGYD</sequence>
<protein>
    <submittedName>
        <fullName evidence="1">Uncharacterized protein</fullName>
    </submittedName>
</protein>
<comment type="caution">
    <text evidence="1">The sequence shown here is derived from an EMBL/GenBank/DDBJ whole genome shotgun (WGS) entry which is preliminary data.</text>
</comment>
<accession>A0ACC1TEE2</accession>
<keyword evidence="2" id="KW-1185">Reference proteome</keyword>
<dbReference type="Proteomes" id="UP001148662">
    <property type="component" value="Unassembled WGS sequence"/>
</dbReference>
<gene>
    <name evidence="1" type="ORF">NM688_g312</name>
</gene>
<proteinExistence type="predicted"/>
<reference evidence="1" key="1">
    <citation type="submission" date="2022-07" db="EMBL/GenBank/DDBJ databases">
        <title>Genome Sequence of Phlebia brevispora.</title>
        <authorList>
            <person name="Buettner E."/>
        </authorList>
    </citation>
    <scope>NUCLEOTIDE SEQUENCE</scope>
    <source>
        <strain evidence="1">MPL23</strain>
    </source>
</reference>
<evidence type="ECO:0000313" key="1">
    <source>
        <dbReference type="EMBL" id="KAJ3559509.1"/>
    </source>
</evidence>
<organism evidence="1 2">
    <name type="scientific">Phlebia brevispora</name>
    <dbReference type="NCBI Taxonomy" id="194682"/>
    <lineage>
        <taxon>Eukaryota</taxon>
        <taxon>Fungi</taxon>
        <taxon>Dikarya</taxon>
        <taxon>Basidiomycota</taxon>
        <taxon>Agaricomycotina</taxon>
        <taxon>Agaricomycetes</taxon>
        <taxon>Polyporales</taxon>
        <taxon>Meruliaceae</taxon>
        <taxon>Phlebia</taxon>
    </lineage>
</organism>
<dbReference type="EMBL" id="JANHOG010000022">
    <property type="protein sequence ID" value="KAJ3559509.1"/>
    <property type="molecule type" value="Genomic_DNA"/>
</dbReference>
<evidence type="ECO:0000313" key="2">
    <source>
        <dbReference type="Proteomes" id="UP001148662"/>
    </source>
</evidence>